<organismHost>
    <name type="scientific">Homo sapiens</name>
    <name type="common">Human</name>
    <dbReference type="NCBI Taxonomy" id="9606"/>
</organismHost>
<reference evidence="2" key="1">
    <citation type="journal article" date="2008" name="AIDS Res. Hum. Retroviruses">
        <title>HIV type 1 genetic diversity in Moyale, Mandera, and Turkana based on env-C2-V3 sequences.</title>
        <authorList>
            <person name="Khamadi S.A."/>
            <person name="Lihana R.W."/>
            <person name="Mwaniki D.L."/>
            <person name="Kinyua J."/>
            <person name="Lagat N."/>
            <person name="Carter J.Y."/>
            <person name="Ichimura H."/>
            <person name="Oishi I."/>
            <person name="Okoth F.A."/>
            <person name="Ochieng W."/>
        </authorList>
    </citation>
    <scope>NUCLEOTIDE SEQUENCE</scope>
    <source>
        <strain evidence="2">MYDH021</strain>
    </source>
</reference>
<proteinExistence type="predicted"/>
<feature type="non-terminal residue" evidence="2">
    <location>
        <position position="1"/>
    </location>
</feature>
<feature type="transmembrane region" description="Helical" evidence="1">
    <location>
        <begin position="5"/>
        <end position="21"/>
    </location>
</feature>
<name>Q3LX42_HV1</name>
<accession>Q3LX42</accession>
<evidence type="ECO:0000313" key="2">
    <source>
        <dbReference type="EMBL" id="ABA08290.1"/>
    </source>
</evidence>
<keyword evidence="2" id="KW-0946">Virion</keyword>
<dbReference type="GO" id="GO:0019031">
    <property type="term" value="C:viral envelope"/>
    <property type="evidence" value="ECO:0007669"/>
    <property type="project" value="UniProtKB-KW"/>
</dbReference>
<keyword evidence="2" id="KW-0261">Viral envelope protein</keyword>
<gene>
    <name evidence="2" type="primary">env</name>
</gene>
<keyword evidence="1" id="KW-0812">Transmembrane</keyword>
<keyword evidence="1" id="KW-0472">Membrane</keyword>
<feature type="non-terminal residue" evidence="2">
    <location>
        <position position="127"/>
    </location>
</feature>
<organism evidence="2">
    <name type="scientific">Human immunodeficiency virus type 1</name>
    <name type="common">HIV-1</name>
    <dbReference type="NCBI Taxonomy" id="11676"/>
    <lineage>
        <taxon>Viruses</taxon>
        <taxon>Riboviria</taxon>
        <taxon>Pararnavirae</taxon>
        <taxon>Artverviricota</taxon>
        <taxon>Revtraviricetes</taxon>
        <taxon>Ortervirales</taxon>
        <taxon>Retroviridae</taxon>
        <taxon>Orthoretrovirinae</taxon>
        <taxon>Lentivirus</taxon>
        <taxon>Lentivirus humimdef1</taxon>
    </lineage>
</organism>
<protein>
    <submittedName>
        <fullName evidence="2">Envelope glycoprotein</fullName>
    </submittedName>
</protein>
<evidence type="ECO:0000256" key="1">
    <source>
        <dbReference type="SAM" id="Phobius"/>
    </source>
</evidence>
<keyword evidence="1" id="KW-1133">Transmembrane helix</keyword>
<dbReference type="EMBL" id="DQ155202">
    <property type="protein sequence ID" value="ABA08290.1"/>
    <property type="molecule type" value="Genomic_DNA"/>
</dbReference>
<sequence>LFGLVLSLPIFIICFILHWRVILPSVLPFSVVLVLLFQVLLFQLLLNRPDVLQSKNSPPQLKLCVVISRSPPEELVKIIVLFLKWCSPNCLATCCKVSFQLVYCHYNVLFLYPQLCTCASNGWPGQT</sequence>
<feature type="transmembrane region" description="Helical" evidence="1">
    <location>
        <begin position="27"/>
        <end position="46"/>
    </location>
</feature>